<feature type="transmembrane region" description="Helical" evidence="1">
    <location>
        <begin position="61"/>
        <end position="81"/>
    </location>
</feature>
<keyword evidence="1" id="KW-1133">Transmembrane helix</keyword>
<reference evidence="2" key="1">
    <citation type="submission" date="2005-07" db="EMBL/GenBank/DDBJ databases">
        <title>A hyperthermophilic lifestyle for uncultured Archaea of the DHVE2 lineage: evidence from environmental genomics.</title>
        <authorList>
            <person name="Moussard H."/>
            <person name="Hennecke G."/>
            <person name="Moreira D."/>
            <person name="Jouffe V."/>
            <person name="Lopez-Garcia P."/>
            <person name="Jeanthon C."/>
        </authorList>
    </citation>
    <scope>NUCLEOTIDE SEQUENCE</scope>
</reference>
<sequence length="125" mass="14067">MQIAIYFMIYVIAPFAALRAIMTKYPTVISPSTATITMIYFLLLFTFSIITLYTKYSSIPTALSVIATIVYLQLLVSHIHLKISGAYISINMSTMLLLIYILLLLKMIVSIYSDTKQKHLSSTAD</sequence>
<dbReference type="EMBL" id="DQ118404">
    <property type="protein sequence ID" value="AAZ32498.1"/>
    <property type="molecule type" value="Genomic_DNA"/>
</dbReference>
<feature type="transmembrane region" description="Helical" evidence="1">
    <location>
        <begin position="87"/>
        <end position="109"/>
    </location>
</feature>
<evidence type="ECO:0000313" key="2">
    <source>
        <dbReference type="EMBL" id="AAZ32498.1"/>
    </source>
</evidence>
<feature type="transmembrane region" description="Helical" evidence="1">
    <location>
        <begin position="34"/>
        <end position="54"/>
    </location>
</feature>
<dbReference type="AlphaFoldDB" id="Q3SA84"/>
<proteinExistence type="predicted"/>
<protein>
    <submittedName>
        <fullName evidence="2">Uncharacterized protein</fullName>
    </submittedName>
</protein>
<organism evidence="2">
    <name type="scientific">uncultured euryarchaeote Alv-FOS4</name>
    <dbReference type="NCBI Taxonomy" id="337893"/>
    <lineage>
        <taxon>Archaea</taxon>
        <taxon>Methanobacteriati</taxon>
        <taxon>Methanobacteriota</taxon>
        <taxon>environmental samples</taxon>
    </lineage>
</organism>
<keyword evidence="1" id="KW-0812">Transmembrane</keyword>
<feature type="transmembrane region" description="Helical" evidence="1">
    <location>
        <begin position="5"/>
        <end position="22"/>
    </location>
</feature>
<keyword evidence="1" id="KW-0472">Membrane</keyword>
<evidence type="ECO:0000256" key="1">
    <source>
        <dbReference type="SAM" id="Phobius"/>
    </source>
</evidence>
<name>Q3SA84_9EURY</name>
<accession>Q3SA84</accession>